<reference evidence="8 9" key="1">
    <citation type="submission" date="2016-11" db="EMBL/GenBank/DDBJ databases">
        <title>The macronuclear genome of Stentor coeruleus: a giant cell with tiny introns.</title>
        <authorList>
            <person name="Slabodnick M."/>
            <person name="Ruby J.G."/>
            <person name="Reiff S.B."/>
            <person name="Swart E.C."/>
            <person name="Gosai S."/>
            <person name="Prabakaran S."/>
            <person name="Witkowska E."/>
            <person name="Larue G.E."/>
            <person name="Fisher S."/>
            <person name="Freeman R.M."/>
            <person name="Gunawardena J."/>
            <person name="Chu W."/>
            <person name="Stover N.A."/>
            <person name="Gregory B.D."/>
            <person name="Nowacki M."/>
            <person name="Derisi J."/>
            <person name="Roy S.W."/>
            <person name="Marshall W.F."/>
            <person name="Sood P."/>
        </authorList>
    </citation>
    <scope>NUCLEOTIDE SEQUENCE [LARGE SCALE GENOMIC DNA]</scope>
    <source>
        <strain evidence="8">WM001</strain>
    </source>
</reference>
<dbReference type="Proteomes" id="UP000187209">
    <property type="component" value="Unassembled WGS sequence"/>
</dbReference>
<evidence type="ECO:0000259" key="7">
    <source>
        <dbReference type="PROSITE" id="PS51144"/>
    </source>
</evidence>
<keyword evidence="5" id="KW-0456">Lyase</keyword>
<dbReference type="GO" id="GO:0004089">
    <property type="term" value="F:carbonate dehydratase activity"/>
    <property type="evidence" value="ECO:0007669"/>
    <property type="project" value="UniProtKB-EC"/>
</dbReference>
<feature type="domain" description="Alpha-carbonic anhydrase" evidence="7">
    <location>
        <begin position="12"/>
        <end position="253"/>
    </location>
</feature>
<evidence type="ECO:0000256" key="6">
    <source>
        <dbReference type="ARBA" id="ARBA00048348"/>
    </source>
</evidence>
<dbReference type="Gene3D" id="3.10.200.10">
    <property type="entry name" value="Alpha carbonic anhydrase"/>
    <property type="match status" value="1"/>
</dbReference>
<dbReference type="EC" id="4.2.1.1" evidence="2"/>
<dbReference type="InterPro" id="IPR041891">
    <property type="entry name" value="Alpha_CA_prokaryot-like"/>
</dbReference>
<organism evidence="8 9">
    <name type="scientific">Stentor coeruleus</name>
    <dbReference type="NCBI Taxonomy" id="5963"/>
    <lineage>
        <taxon>Eukaryota</taxon>
        <taxon>Sar</taxon>
        <taxon>Alveolata</taxon>
        <taxon>Ciliophora</taxon>
        <taxon>Postciliodesmatophora</taxon>
        <taxon>Heterotrichea</taxon>
        <taxon>Heterotrichida</taxon>
        <taxon>Stentoridae</taxon>
        <taxon>Stentor</taxon>
    </lineage>
</organism>
<evidence type="ECO:0000256" key="3">
    <source>
        <dbReference type="ARBA" id="ARBA00022723"/>
    </source>
</evidence>
<evidence type="ECO:0000256" key="4">
    <source>
        <dbReference type="ARBA" id="ARBA00022833"/>
    </source>
</evidence>
<comment type="similarity">
    <text evidence="1">Belongs to the alpha-carbonic anhydrase family.</text>
</comment>
<evidence type="ECO:0000256" key="2">
    <source>
        <dbReference type="ARBA" id="ARBA00012925"/>
    </source>
</evidence>
<dbReference type="SMART" id="SM01057">
    <property type="entry name" value="Carb_anhydrase"/>
    <property type="match status" value="1"/>
</dbReference>
<keyword evidence="9" id="KW-1185">Reference proteome</keyword>
<keyword evidence="4" id="KW-0862">Zinc</keyword>
<evidence type="ECO:0000313" key="8">
    <source>
        <dbReference type="EMBL" id="OMJ92783.1"/>
    </source>
</evidence>
<protein>
    <recommendedName>
        <fullName evidence="2">carbonic anhydrase</fullName>
        <ecNumber evidence="2">4.2.1.1</ecNumber>
    </recommendedName>
</protein>
<proteinExistence type="inferred from homology"/>
<dbReference type="Pfam" id="PF00194">
    <property type="entry name" value="Carb_anhydrase"/>
    <property type="match status" value="1"/>
</dbReference>
<dbReference type="PROSITE" id="PS51144">
    <property type="entry name" value="ALPHA_CA_2"/>
    <property type="match status" value="1"/>
</dbReference>
<accession>A0A1R2CUZ2</accession>
<dbReference type="PANTHER" id="PTHR18952">
    <property type="entry name" value="CARBONIC ANHYDRASE"/>
    <property type="match status" value="1"/>
</dbReference>
<dbReference type="InterPro" id="IPR001148">
    <property type="entry name" value="CA_dom"/>
</dbReference>
<sequence length="268" mass="30520">MILFLISLLTAHAWDYSQNGTNWGGKCADGLSQSPINIKKSNTKSLGDSFTMQVYYYGKTASRTVVNNGKYMFIEGDFGYITIRDSKSKDRKFLTTRIVFHIPSEHYFEDYPTHMEMQIHHKVDDSDYTFDFPSYAIVSVMLRPGDESYFFTSINVANLPPANNQTVLPGNSNVNLLSIVSPDDYYFFYNGSFSEPECDENVLRYVFETEQWISFNQINYFKALFITGSDAFSGPGDSRAIQLLNSRDVYYSFAITIGGLHLIAISLF</sequence>
<dbReference type="PANTHER" id="PTHR18952:SF265">
    <property type="entry name" value="CARBONIC ANHYDRASE"/>
    <property type="match status" value="1"/>
</dbReference>
<comment type="catalytic activity">
    <reaction evidence="6">
        <text>hydrogencarbonate + H(+) = CO2 + H2O</text>
        <dbReference type="Rhea" id="RHEA:10748"/>
        <dbReference type="ChEBI" id="CHEBI:15377"/>
        <dbReference type="ChEBI" id="CHEBI:15378"/>
        <dbReference type="ChEBI" id="CHEBI:16526"/>
        <dbReference type="ChEBI" id="CHEBI:17544"/>
        <dbReference type="EC" id="4.2.1.1"/>
    </reaction>
</comment>
<dbReference type="AlphaFoldDB" id="A0A1R2CUZ2"/>
<dbReference type="EMBL" id="MPUH01000055">
    <property type="protein sequence ID" value="OMJ92783.1"/>
    <property type="molecule type" value="Genomic_DNA"/>
</dbReference>
<dbReference type="InterPro" id="IPR036398">
    <property type="entry name" value="CA_dom_sf"/>
</dbReference>
<comment type="caution">
    <text evidence="8">The sequence shown here is derived from an EMBL/GenBank/DDBJ whole genome shotgun (WGS) entry which is preliminary data.</text>
</comment>
<dbReference type="SUPFAM" id="SSF51069">
    <property type="entry name" value="Carbonic anhydrase"/>
    <property type="match status" value="1"/>
</dbReference>
<evidence type="ECO:0000256" key="5">
    <source>
        <dbReference type="ARBA" id="ARBA00023239"/>
    </source>
</evidence>
<keyword evidence="3" id="KW-0479">Metal-binding</keyword>
<gene>
    <name evidence="8" type="ORF">SteCoe_4417</name>
</gene>
<dbReference type="OrthoDB" id="5986706at2759"/>
<name>A0A1R2CUZ2_9CILI</name>
<evidence type="ECO:0000313" key="9">
    <source>
        <dbReference type="Proteomes" id="UP000187209"/>
    </source>
</evidence>
<evidence type="ECO:0000256" key="1">
    <source>
        <dbReference type="ARBA" id="ARBA00010718"/>
    </source>
</evidence>
<dbReference type="CDD" id="cd03124">
    <property type="entry name" value="alpha_CA_prokaryotic_like"/>
    <property type="match status" value="1"/>
</dbReference>
<dbReference type="GO" id="GO:0008270">
    <property type="term" value="F:zinc ion binding"/>
    <property type="evidence" value="ECO:0007669"/>
    <property type="project" value="InterPro"/>
</dbReference>
<dbReference type="InterPro" id="IPR023561">
    <property type="entry name" value="Carbonic_anhydrase_a-class"/>
</dbReference>